<keyword evidence="10" id="KW-0249">Electron transport</keyword>
<comment type="function">
    <text evidence="14">Carrier of the growing fatty acid chain in fatty acid biosynthesis.</text>
</comment>
<keyword evidence="8" id="KW-0276">Fatty acid metabolism</keyword>
<dbReference type="InterPro" id="IPR036736">
    <property type="entry name" value="ACP-like_sf"/>
</dbReference>
<keyword evidence="19" id="KW-1185">Reference proteome</keyword>
<dbReference type="GO" id="GO:0045271">
    <property type="term" value="C:respiratory chain complex I"/>
    <property type="evidence" value="ECO:0007669"/>
    <property type="project" value="UniProtKB-ARBA"/>
</dbReference>
<sequence length="1214" mass="135352">MSDESLTSQDKEELKRRLELLQKEYERTAQRLQACRAERKEAVRKHVQSRISEQNRLLHINTSVPLEQSFSSSPEQLSNCSGPSETTKVRFHLPGASPFSTLTCKRSPSRSHRLRSKRSLLRLQTREKESDTEESQEQMREGMEERWREERREMEGEREWTSEEKKDMEKGQPEEERKQEEEKREQAEMLKDVLEKKEENLTPENHQSATESSSANQSPLTKLLEIHDRPAGQSALRNSPSTSSDNSVPSNETSGQSCSINNAEKSSDFLTSCTLIEGLPFPVEYYVRTTRRMASAHSSVDLNAVIQSQLSNGRGRRSASRGRVSSQPLSQKLPERSGSRRRSQRGRRGRRRTRESDSSGQSESLVQSPCSLPQEESEPIPSPKPSSGPQLHLNCELSTDSHVYPIFRRRCGRASVSRSQISTSIKGSSQLLPSLTSLTQALRTKDFRNLGGLLTILDVQDFHLPDDEFGQLKLERLCSSCPNLDSLSCSAWFRKNGSTNSPEGGRVENKKVVLNSLPHASSLESLLPLTCPAQPQVEAEDTDQSECEVTSQALDKIQEPVHRSITNQTEVQQNGEAVKHTELIKLNDPHTLSASRSLMLNLSMSLTSHSQIDHNSSLISLGATPNPLSVSPSSHFAPFLSMPDQDVASEQSEVEMNNGTPENVNKETTNLLTSPKVQTQGRDVSEHTYSKRCSSDGPEMEVEAPEPAINAEVEIQGCGTADEKEVMELNISPQEKNAEVPKLTNDVLICSESESQRHAISIPSPNEPEKNSDAEDTVSGLDFHSQTPTSRTSPRGDISSVLNVETSALPGVSANQRQDSETALSLNLVQTSQTNRDAQNSQTQHVELLSGGSLRKTHTLKALDGGCVLDVCLVRWPSDDWCVCVAGEWSVCVWKQNPGDQQWKLLYTWTFTQSVISLQGIPDSSALLCVCLGRLEITEARILYCPSTDNEFSQVELYKGALQAVLAVSDRRVTCCSAPGAHQNVRVFTLTQDGRMAETLSLVSTYETIQTLVMVEREKDALIGWTEHKSVLIWNMKSGQLLQTIRLEESVSTATCLRGYSRRMAARVLSRCVRTLNRGAVVFNRCDVSAAAAALPLSRDRVFSHLAAGHRPLLSQTPAGTQWRRYGDLPPLTLESIRDRVLYVLKLYDKINPEQLQVKSHFMKDLGLDSLDQVEIIMAMEDEFGFEIPDAEAEKLMTPDEIVQYIADKKDVYE</sequence>
<dbReference type="Gene3D" id="2.130.10.10">
    <property type="entry name" value="YVTN repeat-like/Quinoprotein amine dehydrogenase"/>
    <property type="match status" value="1"/>
</dbReference>
<dbReference type="GO" id="GO:0006633">
    <property type="term" value="P:fatty acid biosynthetic process"/>
    <property type="evidence" value="ECO:0007669"/>
    <property type="project" value="UniProtKB-KW"/>
</dbReference>
<dbReference type="InterPro" id="IPR015943">
    <property type="entry name" value="WD40/YVTN_repeat-like_dom_sf"/>
</dbReference>
<comment type="similarity">
    <text evidence="2">Belongs to the acyl carrier protein (ACP) family.</text>
</comment>
<feature type="region of interest" description="Disordered" evidence="16">
    <location>
        <begin position="676"/>
        <end position="701"/>
    </location>
</feature>
<dbReference type="FunFam" id="1.10.1200.10:FF:000008">
    <property type="entry name" value="Acyl carrier protein"/>
    <property type="match status" value="1"/>
</dbReference>
<dbReference type="GO" id="GO:0003677">
    <property type="term" value="F:DNA binding"/>
    <property type="evidence" value="ECO:0007669"/>
    <property type="project" value="InterPro"/>
</dbReference>
<evidence type="ECO:0000256" key="8">
    <source>
        <dbReference type="ARBA" id="ARBA00022832"/>
    </source>
</evidence>
<dbReference type="InterPro" id="IPR006162">
    <property type="entry name" value="Ppantetheine_attach_site"/>
</dbReference>
<name>A0AAE0Q0L0_9TELE</name>
<protein>
    <recommendedName>
        <fullName evidence="14">Acyl carrier protein</fullName>
    </recommendedName>
</protein>
<dbReference type="InterPro" id="IPR009081">
    <property type="entry name" value="PP-bd_ACP"/>
</dbReference>
<evidence type="ECO:0000256" key="2">
    <source>
        <dbReference type="ARBA" id="ARBA00010930"/>
    </source>
</evidence>
<feature type="compositionally biased region" description="Basic and acidic residues" evidence="16">
    <location>
        <begin position="137"/>
        <end position="187"/>
    </location>
</feature>
<evidence type="ECO:0000256" key="4">
    <source>
        <dbReference type="ARBA" id="ARBA00022450"/>
    </source>
</evidence>
<evidence type="ECO:0000259" key="17">
    <source>
        <dbReference type="PROSITE" id="PS50075"/>
    </source>
</evidence>
<evidence type="ECO:0000256" key="5">
    <source>
        <dbReference type="ARBA" id="ARBA00022516"/>
    </source>
</evidence>
<keyword evidence="4 14" id="KW-0596">Phosphopantetheine</keyword>
<feature type="region of interest" description="Disordered" evidence="16">
    <location>
        <begin position="67"/>
        <end position="86"/>
    </location>
</feature>
<feature type="coiled-coil region" evidence="15">
    <location>
        <begin position="4"/>
        <end position="45"/>
    </location>
</feature>
<feature type="region of interest" description="Disordered" evidence="16">
    <location>
        <begin position="754"/>
        <end position="798"/>
    </location>
</feature>
<evidence type="ECO:0000256" key="1">
    <source>
        <dbReference type="ARBA" id="ARBA00004173"/>
    </source>
</evidence>
<dbReference type="PROSITE" id="PS00012">
    <property type="entry name" value="PHOSPHOPANTETHEINE"/>
    <property type="match status" value="1"/>
</dbReference>
<evidence type="ECO:0000256" key="9">
    <source>
        <dbReference type="ARBA" id="ARBA00022946"/>
    </source>
</evidence>
<comment type="caution">
    <text evidence="18">The sequence shown here is derived from an EMBL/GenBank/DDBJ whole genome shotgun (WGS) entry which is preliminary data.</text>
</comment>
<reference evidence="18" key="1">
    <citation type="submission" date="2023-06" db="EMBL/GenBank/DDBJ databases">
        <title>Male Hemibagrus guttatus genome.</title>
        <authorList>
            <person name="Bian C."/>
        </authorList>
    </citation>
    <scope>NUCLEOTIDE SEQUENCE</scope>
    <source>
        <strain evidence="18">Male_cb2023</strain>
        <tissue evidence="18">Muscle</tissue>
    </source>
</reference>
<evidence type="ECO:0000256" key="12">
    <source>
        <dbReference type="ARBA" id="ARBA00023128"/>
    </source>
</evidence>
<keyword evidence="3" id="KW-0813">Transport</keyword>
<feature type="region of interest" description="Disordered" evidence="16">
    <location>
        <begin position="231"/>
        <end position="259"/>
    </location>
</feature>
<feature type="region of interest" description="Disordered" evidence="16">
    <location>
        <begin position="199"/>
        <end position="218"/>
    </location>
</feature>
<dbReference type="InterPro" id="IPR042417">
    <property type="entry name" value="PALB2"/>
</dbReference>
<keyword evidence="6" id="KW-0597">Phosphoprotein</keyword>
<dbReference type="GO" id="GO:0005654">
    <property type="term" value="C:nucleoplasm"/>
    <property type="evidence" value="ECO:0007669"/>
    <property type="project" value="TreeGrafter"/>
</dbReference>
<keyword evidence="5 14" id="KW-0444">Lipid biosynthesis</keyword>
<dbReference type="Gene3D" id="1.10.1200.10">
    <property type="entry name" value="ACP-like"/>
    <property type="match status" value="1"/>
</dbReference>
<dbReference type="SUPFAM" id="SSF47336">
    <property type="entry name" value="ACP-like"/>
    <property type="match status" value="1"/>
</dbReference>
<feature type="compositionally biased region" description="Basic residues" evidence="16">
    <location>
        <begin position="339"/>
        <end position="353"/>
    </location>
</feature>
<keyword evidence="9" id="KW-0809">Transit peptide</keyword>
<evidence type="ECO:0000313" key="18">
    <source>
        <dbReference type="EMBL" id="KAK3511285.1"/>
    </source>
</evidence>
<evidence type="ECO:0000256" key="6">
    <source>
        <dbReference type="ARBA" id="ARBA00022553"/>
    </source>
</evidence>
<feature type="region of interest" description="Disordered" evidence="16">
    <location>
        <begin position="311"/>
        <end position="392"/>
    </location>
</feature>
<feature type="compositionally biased region" description="Polar residues" evidence="16">
    <location>
        <begin position="202"/>
        <end position="218"/>
    </location>
</feature>
<dbReference type="Pfam" id="PF00550">
    <property type="entry name" value="PP-binding"/>
    <property type="match status" value="1"/>
</dbReference>
<feature type="domain" description="Carrier" evidence="17">
    <location>
        <begin position="1135"/>
        <end position="1210"/>
    </location>
</feature>
<dbReference type="PANTHER" id="PTHR14662:SF2">
    <property type="entry name" value="PARTNER AND LOCALIZER OF BRCA2"/>
    <property type="match status" value="1"/>
</dbReference>
<keyword evidence="15" id="KW-0175">Coiled coil</keyword>
<keyword evidence="13 14" id="KW-0275">Fatty acid biosynthesis</keyword>
<gene>
    <name evidence="18" type="ORF">QTP70_034806</name>
</gene>
<evidence type="ECO:0000256" key="3">
    <source>
        <dbReference type="ARBA" id="ARBA00022448"/>
    </source>
</evidence>
<dbReference type="SUPFAM" id="SSF50978">
    <property type="entry name" value="WD40 repeat-like"/>
    <property type="match status" value="1"/>
</dbReference>
<accession>A0AAE0Q0L0</accession>
<dbReference type="Pfam" id="PF16756">
    <property type="entry name" value="PALB2_WD40"/>
    <property type="match status" value="1"/>
</dbReference>
<dbReference type="InterPro" id="IPR031920">
    <property type="entry name" value="PALB2_WD40"/>
</dbReference>
<dbReference type="AlphaFoldDB" id="A0AAE0Q0L0"/>
<dbReference type="EMBL" id="JAUCMX010000025">
    <property type="protein sequence ID" value="KAK3511285.1"/>
    <property type="molecule type" value="Genomic_DNA"/>
</dbReference>
<keyword evidence="12" id="KW-0496">Mitochondrion</keyword>
<dbReference type="GO" id="GO:0031966">
    <property type="term" value="C:mitochondrial membrane"/>
    <property type="evidence" value="ECO:0007669"/>
    <property type="project" value="UniProtKB-ARBA"/>
</dbReference>
<feature type="compositionally biased region" description="Polar residues" evidence="16">
    <location>
        <begin position="361"/>
        <end position="370"/>
    </location>
</feature>
<evidence type="ECO:0000256" key="15">
    <source>
        <dbReference type="SAM" id="Coils"/>
    </source>
</evidence>
<dbReference type="PROSITE" id="PS50075">
    <property type="entry name" value="CARRIER"/>
    <property type="match status" value="1"/>
</dbReference>
<keyword evidence="7" id="KW-0679">Respiratory chain</keyword>
<keyword evidence="11" id="KW-0443">Lipid metabolism</keyword>
<dbReference type="InterPro" id="IPR036322">
    <property type="entry name" value="WD40_repeat_dom_sf"/>
</dbReference>
<dbReference type="InterPro" id="IPR003231">
    <property type="entry name" value="ACP"/>
</dbReference>
<evidence type="ECO:0000256" key="13">
    <source>
        <dbReference type="ARBA" id="ARBA00023160"/>
    </source>
</evidence>
<organism evidence="18 19">
    <name type="scientific">Hemibagrus guttatus</name>
    <dbReference type="NCBI Taxonomy" id="175788"/>
    <lineage>
        <taxon>Eukaryota</taxon>
        <taxon>Metazoa</taxon>
        <taxon>Chordata</taxon>
        <taxon>Craniata</taxon>
        <taxon>Vertebrata</taxon>
        <taxon>Euteleostomi</taxon>
        <taxon>Actinopterygii</taxon>
        <taxon>Neopterygii</taxon>
        <taxon>Teleostei</taxon>
        <taxon>Ostariophysi</taxon>
        <taxon>Siluriformes</taxon>
        <taxon>Bagridae</taxon>
        <taxon>Hemibagrus</taxon>
    </lineage>
</organism>
<dbReference type="HAMAP" id="MF_01217">
    <property type="entry name" value="Acyl_carrier"/>
    <property type="match status" value="1"/>
</dbReference>
<dbReference type="GO" id="GO:0000724">
    <property type="term" value="P:double-strand break repair via homologous recombination"/>
    <property type="evidence" value="ECO:0007669"/>
    <property type="project" value="InterPro"/>
</dbReference>
<dbReference type="PANTHER" id="PTHR14662">
    <property type="entry name" value="PARTNER AND LOCALIZER OF BRCA2"/>
    <property type="match status" value="1"/>
</dbReference>
<evidence type="ECO:0000256" key="7">
    <source>
        <dbReference type="ARBA" id="ARBA00022660"/>
    </source>
</evidence>
<feature type="compositionally biased region" description="Basic residues" evidence="16">
    <location>
        <begin position="107"/>
        <end position="120"/>
    </location>
</feature>
<feature type="region of interest" description="Disordered" evidence="16">
    <location>
        <begin position="91"/>
        <end position="187"/>
    </location>
</feature>
<evidence type="ECO:0000256" key="14">
    <source>
        <dbReference type="RuleBase" id="RU000722"/>
    </source>
</evidence>
<feature type="compositionally biased region" description="Polar residues" evidence="16">
    <location>
        <begin position="784"/>
        <end position="793"/>
    </location>
</feature>
<evidence type="ECO:0000256" key="10">
    <source>
        <dbReference type="ARBA" id="ARBA00022982"/>
    </source>
</evidence>
<evidence type="ECO:0000313" key="19">
    <source>
        <dbReference type="Proteomes" id="UP001274896"/>
    </source>
</evidence>
<feature type="compositionally biased region" description="Low complexity" evidence="16">
    <location>
        <begin position="238"/>
        <end position="251"/>
    </location>
</feature>
<dbReference type="Proteomes" id="UP001274896">
    <property type="component" value="Unassembled WGS sequence"/>
</dbReference>
<comment type="subcellular location">
    <subcellularLocation>
        <location evidence="1">Mitochondrion</location>
    </subcellularLocation>
</comment>
<evidence type="ECO:0000256" key="16">
    <source>
        <dbReference type="SAM" id="MobiDB-lite"/>
    </source>
</evidence>
<evidence type="ECO:0000256" key="11">
    <source>
        <dbReference type="ARBA" id="ARBA00023098"/>
    </source>
</evidence>
<proteinExistence type="inferred from homology"/>